<feature type="compositionally biased region" description="Basic and acidic residues" evidence="1">
    <location>
        <begin position="12"/>
        <end position="45"/>
    </location>
</feature>
<name>A0A914DGI4_9BILA</name>
<organism evidence="2 3">
    <name type="scientific">Acrobeloides nanus</name>
    <dbReference type="NCBI Taxonomy" id="290746"/>
    <lineage>
        <taxon>Eukaryota</taxon>
        <taxon>Metazoa</taxon>
        <taxon>Ecdysozoa</taxon>
        <taxon>Nematoda</taxon>
        <taxon>Chromadorea</taxon>
        <taxon>Rhabditida</taxon>
        <taxon>Tylenchina</taxon>
        <taxon>Cephalobomorpha</taxon>
        <taxon>Cephaloboidea</taxon>
        <taxon>Cephalobidae</taxon>
        <taxon>Acrobeloides</taxon>
    </lineage>
</organism>
<dbReference type="Proteomes" id="UP000887540">
    <property type="component" value="Unplaced"/>
</dbReference>
<evidence type="ECO:0000313" key="2">
    <source>
        <dbReference type="Proteomes" id="UP000887540"/>
    </source>
</evidence>
<protein>
    <submittedName>
        <fullName evidence="3">Uncharacterized protein</fullName>
    </submittedName>
</protein>
<accession>A0A914DGI4</accession>
<feature type="compositionally biased region" description="Basic and acidic residues" evidence="1">
    <location>
        <begin position="72"/>
        <end position="81"/>
    </location>
</feature>
<proteinExistence type="predicted"/>
<keyword evidence="2" id="KW-1185">Reference proteome</keyword>
<feature type="region of interest" description="Disordered" evidence="1">
    <location>
        <begin position="1"/>
        <end position="90"/>
    </location>
</feature>
<dbReference type="AlphaFoldDB" id="A0A914DGI4"/>
<evidence type="ECO:0000313" key="3">
    <source>
        <dbReference type="WBParaSite" id="ACRNAN_scaffold254.g31616.t1"/>
    </source>
</evidence>
<evidence type="ECO:0000256" key="1">
    <source>
        <dbReference type="SAM" id="MobiDB-lite"/>
    </source>
</evidence>
<dbReference type="WBParaSite" id="ACRNAN_scaffold254.g31616.t1">
    <property type="protein sequence ID" value="ACRNAN_scaffold254.g31616.t1"/>
    <property type="gene ID" value="ACRNAN_scaffold254.g31616"/>
</dbReference>
<sequence length="90" mass="10437">MSAIEQNQFKNESNKGQDDLKAHQKSHADKIDHHHRDPSIDEYHVRHFGLYDCLDGEDHGQESREDEEDQDHESSNKDRGANVKLSKSIQ</sequence>
<reference evidence="3" key="1">
    <citation type="submission" date="2022-11" db="UniProtKB">
        <authorList>
            <consortium name="WormBaseParasite"/>
        </authorList>
    </citation>
    <scope>IDENTIFICATION</scope>
</reference>
<feature type="compositionally biased region" description="Polar residues" evidence="1">
    <location>
        <begin position="1"/>
        <end position="11"/>
    </location>
</feature>